<comment type="caution">
    <text evidence="12">The sequence shown here is derived from an EMBL/GenBank/DDBJ whole genome shotgun (WGS) entry which is preliminary data.</text>
</comment>
<evidence type="ECO:0000256" key="3">
    <source>
        <dbReference type="ARBA" id="ARBA00022448"/>
    </source>
</evidence>
<dbReference type="EMBL" id="BAABFT010000009">
    <property type="protein sequence ID" value="GAA4329648.1"/>
    <property type="molecule type" value="Genomic_DNA"/>
</dbReference>
<keyword evidence="7" id="KW-0653">Protein transport</keyword>
<feature type="signal peptide" evidence="10">
    <location>
        <begin position="1"/>
        <end position="20"/>
    </location>
</feature>
<dbReference type="PROSITE" id="PS52015">
    <property type="entry name" value="TONB_CTD"/>
    <property type="match status" value="1"/>
</dbReference>
<evidence type="ECO:0000256" key="7">
    <source>
        <dbReference type="ARBA" id="ARBA00022927"/>
    </source>
</evidence>
<gene>
    <name evidence="12" type="ORF">GCM10023149_34440</name>
</gene>
<evidence type="ECO:0000256" key="10">
    <source>
        <dbReference type="SAM" id="SignalP"/>
    </source>
</evidence>
<evidence type="ECO:0000256" key="4">
    <source>
        <dbReference type="ARBA" id="ARBA00022475"/>
    </source>
</evidence>
<dbReference type="PANTHER" id="PTHR33446">
    <property type="entry name" value="PROTEIN TONB-RELATED"/>
    <property type="match status" value="1"/>
</dbReference>
<evidence type="ECO:0000256" key="5">
    <source>
        <dbReference type="ARBA" id="ARBA00022519"/>
    </source>
</evidence>
<protein>
    <recommendedName>
        <fullName evidence="11">TonB C-terminal domain-containing protein</fullName>
    </recommendedName>
</protein>
<name>A0ABP8GUJ1_9SPHI</name>
<comment type="subcellular location">
    <subcellularLocation>
        <location evidence="1">Cell inner membrane</location>
        <topology evidence="1">Single-pass membrane protein</topology>
        <orientation evidence="1">Periplasmic side</orientation>
    </subcellularLocation>
</comment>
<comment type="similarity">
    <text evidence="2">Belongs to the TonB family.</text>
</comment>
<organism evidence="12 13">
    <name type="scientific">Mucilaginibacter gynuensis</name>
    <dbReference type="NCBI Taxonomy" id="1302236"/>
    <lineage>
        <taxon>Bacteria</taxon>
        <taxon>Pseudomonadati</taxon>
        <taxon>Bacteroidota</taxon>
        <taxon>Sphingobacteriia</taxon>
        <taxon>Sphingobacteriales</taxon>
        <taxon>Sphingobacteriaceae</taxon>
        <taxon>Mucilaginibacter</taxon>
    </lineage>
</organism>
<proteinExistence type="inferred from homology"/>
<feature type="chain" id="PRO_5045749230" description="TonB C-terminal domain-containing protein" evidence="10">
    <location>
        <begin position="21"/>
        <end position="224"/>
    </location>
</feature>
<sequence>MKRIILCITAFVLALSIASAQPQPTFKGGRYALDNFIQSKIVYPAYSSENCISGMVQVAFRLDSSGRVTNVKVQKGMGIDLDAEAKRVVKLTSGKWTIPAGYDHSSNIVLPVTFTADLSKCTGATGADIQNAIAAYQRRQSLEDAVVTYYKNKREGKADANAEKQVQGLKDQLGFDDDYIDDVLSRAKKKLKQGDTEGACDDWTFIRNIGSTRADVFLLKYCDK</sequence>
<keyword evidence="4" id="KW-1003">Cell membrane</keyword>
<keyword evidence="9" id="KW-0472">Membrane</keyword>
<dbReference type="InterPro" id="IPR037682">
    <property type="entry name" value="TonB_C"/>
</dbReference>
<evidence type="ECO:0000256" key="1">
    <source>
        <dbReference type="ARBA" id="ARBA00004383"/>
    </source>
</evidence>
<keyword evidence="3" id="KW-0813">Transport</keyword>
<dbReference type="Pfam" id="PF03544">
    <property type="entry name" value="TonB_C"/>
    <property type="match status" value="1"/>
</dbReference>
<reference evidence="13" key="1">
    <citation type="journal article" date="2019" name="Int. J. Syst. Evol. Microbiol.">
        <title>The Global Catalogue of Microorganisms (GCM) 10K type strain sequencing project: providing services to taxonomists for standard genome sequencing and annotation.</title>
        <authorList>
            <consortium name="The Broad Institute Genomics Platform"/>
            <consortium name="The Broad Institute Genome Sequencing Center for Infectious Disease"/>
            <person name="Wu L."/>
            <person name="Ma J."/>
        </authorList>
    </citation>
    <scope>NUCLEOTIDE SEQUENCE [LARGE SCALE GENOMIC DNA]</scope>
    <source>
        <strain evidence="13">JCM 17705</strain>
    </source>
</reference>
<dbReference type="InterPro" id="IPR006260">
    <property type="entry name" value="TonB/TolA_C"/>
</dbReference>
<evidence type="ECO:0000313" key="12">
    <source>
        <dbReference type="EMBL" id="GAA4329648.1"/>
    </source>
</evidence>
<keyword evidence="13" id="KW-1185">Reference proteome</keyword>
<dbReference type="Gene3D" id="3.30.1150.10">
    <property type="match status" value="1"/>
</dbReference>
<dbReference type="InterPro" id="IPR051045">
    <property type="entry name" value="TonB-dependent_transducer"/>
</dbReference>
<dbReference type="RefSeq" id="WP_345212375.1">
    <property type="nucleotide sequence ID" value="NZ_BAABFT010000009.1"/>
</dbReference>
<evidence type="ECO:0000256" key="6">
    <source>
        <dbReference type="ARBA" id="ARBA00022692"/>
    </source>
</evidence>
<dbReference type="Proteomes" id="UP001500582">
    <property type="component" value="Unassembled WGS sequence"/>
</dbReference>
<keyword evidence="8" id="KW-1133">Transmembrane helix</keyword>
<keyword evidence="5" id="KW-0997">Cell inner membrane</keyword>
<dbReference type="PANTHER" id="PTHR33446:SF2">
    <property type="entry name" value="PROTEIN TONB"/>
    <property type="match status" value="1"/>
</dbReference>
<evidence type="ECO:0000259" key="11">
    <source>
        <dbReference type="PROSITE" id="PS52015"/>
    </source>
</evidence>
<evidence type="ECO:0000256" key="9">
    <source>
        <dbReference type="ARBA" id="ARBA00023136"/>
    </source>
</evidence>
<feature type="domain" description="TonB C-terminal" evidence="11">
    <location>
        <begin position="28"/>
        <end position="123"/>
    </location>
</feature>
<keyword evidence="10" id="KW-0732">Signal</keyword>
<evidence type="ECO:0000313" key="13">
    <source>
        <dbReference type="Proteomes" id="UP001500582"/>
    </source>
</evidence>
<dbReference type="NCBIfam" id="TIGR01352">
    <property type="entry name" value="tonB_Cterm"/>
    <property type="match status" value="1"/>
</dbReference>
<accession>A0ABP8GUJ1</accession>
<evidence type="ECO:0000256" key="8">
    <source>
        <dbReference type="ARBA" id="ARBA00022989"/>
    </source>
</evidence>
<dbReference type="SUPFAM" id="SSF74653">
    <property type="entry name" value="TolA/TonB C-terminal domain"/>
    <property type="match status" value="1"/>
</dbReference>
<evidence type="ECO:0000256" key="2">
    <source>
        <dbReference type="ARBA" id="ARBA00006555"/>
    </source>
</evidence>
<keyword evidence="6" id="KW-0812">Transmembrane</keyword>